<evidence type="ECO:0000256" key="1">
    <source>
        <dbReference type="SAM" id="Phobius"/>
    </source>
</evidence>
<reference evidence="3 4" key="2">
    <citation type="submission" date="2014-03" db="EMBL/GenBank/DDBJ databases">
        <title>Draft Genome Sequences of Four Burkholderia Strains.</title>
        <authorList>
            <person name="Liu X.Y."/>
            <person name="Li C.X."/>
            <person name="Xu J.H."/>
        </authorList>
    </citation>
    <scope>NUCLEOTIDE SEQUENCE [LARGE SCALE GENOMIC DNA]</scope>
    <source>
        <strain evidence="3 4">R27</strain>
    </source>
</reference>
<comment type="caution">
    <text evidence="3">The sequence shown here is derived from an EMBL/GenBank/DDBJ whole genome shotgun (WGS) entry which is preliminary data.</text>
</comment>
<gene>
    <name evidence="3" type="ORF">BG57_11950</name>
    <name evidence="2" type="ORF">GCM10010985_36580</name>
</gene>
<feature type="transmembrane region" description="Helical" evidence="1">
    <location>
        <begin position="12"/>
        <end position="30"/>
    </location>
</feature>
<name>A0A069NWT9_9BURK</name>
<sequence length="259" mass="27666">MKKAVFADAVGGVILTVFVTAVLVMLHAQVGGNHGIVNFLGSAELPIVASVLMLDSLREAIGSIYEGEHRQNIFVAGIVIFVVALLLASKGVDIEVARHHALEDAVLNAGVIAKMTAAEHQAWLRGAEQTLPLPVWVVPANLLVWVAAIAISIWNRALAINEKARSISRENVAAFVRLLDESRRGDAVVTALLEDERQARAELDTPLAGRDGRAAILRHARALDALQLCLRGSMASYDALASDEAGETGRVHSLARSVK</sequence>
<reference evidence="5" key="3">
    <citation type="journal article" date="2019" name="Int. J. Syst. Evol. Microbiol.">
        <title>The Global Catalogue of Microorganisms (GCM) 10K type strain sequencing project: providing services to taxonomists for standard genome sequencing and annotation.</title>
        <authorList>
            <consortium name="The Broad Institute Genomics Platform"/>
            <consortium name="The Broad Institute Genome Sequencing Center for Infectious Disease"/>
            <person name="Wu L."/>
            <person name="Ma J."/>
        </authorList>
    </citation>
    <scope>NUCLEOTIDE SEQUENCE [LARGE SCALE GENOMIC DNA]</scope>
    <source>
        <strain evidence="5">CGMCC 1.11013</strain>
    </source>
</reference>
<dbReference type="Proteomes" id="UP000027439">
    <property type="component" value="Unassembled WGS sequence"/>
</dbReference>
<keyword evidence="1" id="KW-0812">Transmembrane</keyword>
<dbReference type="RefSeq" id="WP_035967266.1">
    <property type="nucleotide sequence ID" value="NZ_BMEG01000006.1"/>
</dbReference>
<dbReference type="AlphaFoldDB" id="A0A069NWT9"/>
<keyword evidence="1" id="KW-1133">Transmembrane helix</keyword>
<dbReference type="EMBL" id="JFHE01000020">
    <property type="protein sequence ID" value="KDR32159.1"/>
    <property type="molecule type" value="Genomic_DNA"/>
</dbReference>
<dbReference type="EMBL" id="BMEG01000006">
    <property type="protein sequence ID" value="GGD78800.1"/>
    <property type="molecule type" value="Genomic_DNA"/>
</dbReference>
<protein>
    <submittedName>
        <fullName evidence="3">Uncharacterized protein</fullName>
    </submittedName>
</protein>
<organism evidence="3 4">
    <name type="scientific">Caballeronia grimmiae</name>
    <dbReference type="NCBI Taxonomy" id="1071679"/>
    <lineage>
        <taxon>Bacteria</taxon>
        <taxon>Pseudomonadati</taxon>
        <taxon>Pseudomonadota</taxon>
        <taxon>Betaproteobacteria</taxon>
        <taxon>Burkholderiales</taxon>
        <taxon>Burkholderiaceae</taxon>
        <taxon>Caballeronia</taxon>
    </lineage>
</organism>
<evidence type="ECO:0000313" key="2">
    <source>
        <dbReference type="EMBL" id="GGD78800.1"/>
    </source>
</evidence>
<keyword evidence="5" id="KW-1185">Reference proteome</keyword>
<dbReference type="STRING" id="1071679.BG57_11950"/>
<proteinExistence type="predicted"/>
<evidence type="ECO:0000313" key="5">
    <source>
        <dbReference type="Proteomes" id="UP000597138"/>
    </source>
</evidence>
<reference evidence="2" key="1">
    <citation type="journal article" date="2014" name="Int. J. Syst. Evol. Microbiol.">
        <title>Complete genome of a new Firmicutes species belonging to the dominant human colonic microbiota ('Ruminococcus bicirculans') reveals two chromosomes and a selective capacity to utilize plant glucans.</title>
        <authorList>
            <consortium name="NISC Comparative Sequencing Program"/>
            <person name="Wegmann U."/>
            <person name="Louis P."/>
            <person name="Goesmann A."/>
            <person name="Henrissat B."/>
            <person name="Duncan S.H."/>
            <person name="Flint H.J."/>
        </authorList>
    </citation>
    <scope>NUCLEOTIDE SEQUENCE</scope>
    <source>
        <strain evidence="2">CGMCC 1.11013</strain>
    </source>
</reference>
<dbReference type="eggNOG" id="ENOG5030WUC">
    <property type="taxonomic scope" value="Bacteria"/>
</dbReference>
<reference evidence="2" key="4">
    <citation type="submission" date="2024-05" db="EMBL/GenBank/DDBJ databases">
        <authorList>
            <person name="Sun Q."/>
            <person name="Zhou Y."/>
        </authorList>
    </citation>
    <scope>NUCLEOTIDE SEQUENCE</scope>
    <source>
        <strain evidence="2">CGMCC 1.11013</strain>
    </source>
</reference>
<dbReference type="Proteomes" id="UP000597138">
    <property type="component" value="Unassembled WGS sequence"/>
</dbReference>
<keyword evidence="1" id="KW-0472">Membrane</keyword>
<feature type="transmembrane region" description="Helical" evidence="1">
    <location>
        <begin position="133"/>
        <end position="155"/>
    </location>
</feature>
<accession>A0A069NWT9</accession>
<evidence type="ECO:0000313" key="3">
    <source>
        <dbReference type="EMBL" id="KDR32159.1"/>
    </source>
</evidence>
<feature type="transmembrane region" description="Helical" evidence="1">
    <location>
        <begin position="74"/>
        <end position="92"/>
    </location>
</feature>
<evidence type="ECO:0000313" key="4">
    <source>
        <dbReference type="Proteomes" id="UP000027439"/>
    </source>
</evidence>